<dbReference type="CDD" id="cd14066">
    <property type="entry name" value="STKc_IRAK"/>
    <property type="match status" value="1"/>
</dbReference>
<evidence type="ECO:0000256" key="8">
    <source>
        <dbReference type="ARBA" id="ARBA00022741"/>
    </source>
</evidence>
<dbReference type="GO" id="GO:0005886">
    <property type="term" value="C:plasma membrane"/>
    <property type="evidence" value="ECO:0007669"/>
    <property type="project" value="TreeGrafter"/>
</dbReference>
<keyword evidence="7" id="KW-0677">Repeat</keyword>
<evidence type="ECO:0000256" key="2">
    <source>
        <dbReference type="ARBA" id="ARBA00012513"/>
    </source>
</evidence>
<evidence type="ECO:0000256" key="13">
    <source>
        <dbReference type="ARBA" id="ARBA00023157"/>
    </source>
</evidence>
<evidence type="ECO:0000256" key="10">
    <source>
        <dbReference type="ARBA" id="ARBA00022840"/>
    </source>
</evidence>
<feature type="domain" description="Gnk2-homologous" evidence="20">
    <location>
        <begin position="72"/>
        <end position="180"/>
    </location>
</feature>
<dbReference type="Pfam" id="PF07714">
    <property type="entry name" value="PK_Tyr_Ser-Thr"/>
    <property type="match status" value="1"/>
</dbReference>
<reference evidence="21" key="1">
    <citation type="submission" date="2019-09" db="EMBL/GenBank/DDBJ databases">
        <title>Draft genome information of white flower Hibiscus syriacus.</title>
        <authorList>
            <person name="Kim Y.-M."/>
        </authorList>
    </citation>
    <scope>NUCLEOTIDE SEQUENCE [LARGE SCALE GENOMIC DNA]</scope>
    <source>
        <strain evidence="21">YM2019G1</strain>
    </source>
</reference>
<keyword evidence="8" id="KW-0547">Nucleotide-binding</keyword>
<evidence type="ECO:0000256" key="5">
    <source>
        <dbReference type="ARBA" id="ARBA00022692"/>
    </source>
</evidence>
<dbReference type="PROSITE" id="PS51473">
    <property type="entry name" value="GNK2"/>
    <property type="match status" value="1"/>
</dbReference>
<feature type="domain" description="Protein kinase" evidence="19">
    <location>
        <begin position="301"/>
        <end position="577"/>
    </location>
</feature>
<dbReference type="InterPro" id="IPR002902">
    <property type="entry name" value="GNK2"/>
</dbReference>
<keyword evidence="14" id="KW-0675">Receptor</keyword>
<dbReference type="InterPro" id="IPR008271">
    <property type="entry name" value="Ser/Thr_kinase_AS"/>
</dbReference>
<sequence>MVSLTTRKGKIQTRCMAFSSAEVTFNLICAKAASAQLAPSSEGSATTKRKPSYGIMNALCAIPTDLSSQSWNCHLLFLCLVLQIAEFDGFRKNLNETFDHLTRMIPNVSRNMYATKETEVSSYLKLYGLVQCTPDLTVPDCQSCLRTAIAQIPNTFGVKKSGSGRVLTPSCNIRYETYPFYGEPRYESPETSINEGQGVEPEAPFSSEIETSGTDGQTKWIAMGVTVFGVNLIFSGGVFLWRRRYFQENEDGNSQDIKLIELDGGVRNDYSNENLHVETGVRSQEFPSIQLGILQAATRHFCEENKLGEGGFGPVYKGILPDGKEIAVKRLSKSSGQGLIEFKNEVLSIAKLQHRNLVRLLGCCLEQNEKLLVYEFMPNKSLDVFLFDSTSGLLLDWQKRLSIINGIARGILYLHEDSRLRIIHRDLKASNVLLDNEMKPKISDFGMARSFGGNQSTDYTDRVVGTYGYMAPEYAMEGIFSVKSDVFSFGVLMLEIISGKRNSGFHLWEPGESLLTFVWKLWSKGKGMEVMDPLLVESCMATRVLRCIHIGLLCVQEDPADRPTMSSVILMLGSETISLPRPALPAFSVGRVVAEPTSKDRICSINEVTISNLSPR</sequence>
<dbReference type="PANTHER" id="PTHR27002:SF814">
    <property type="entry name" value="CYSTEINE-RICH RECEPTOR-LIKE PROTEIN KINASE 10"/>
    <property type="match status" value="1"/>
</dbReference>
<keyword evidence="13" id="KW-1015">Disulfide bond</keyword>
<evidence type="ECO:0000256" key="1">
    <source>
        <dbReference type="ARBA" id="ARBA00004167"/>
    </source>
</evidence>
<dbReference type="InterPro" id="IPR011009">
    <property type="entry name" value="Kinase-like_dom_sf"/>
</dbReference>
<keyword evidence="22" id="KW-1185">Reference proteome</keyword>
<evidence type="ECO:0000256" key="17">
    <source>
        <dbReference type="ARBA" id="ARBA00048679"/>
    </source>
</evidence>
<dbReference type="PANTHER" id="PTHR27002">
    <property type="entry name" value="RECEPTOR-LIKE SERINE/THREONINE-PROTEIN KINASE SD1-8"/>
    <property type="match status" value="1"/>
</dbReference>
<keyword evidence="11" id="KW-1133">Transmembrane helix</keyword>
<evidence type="ECO:0000256" key="12">
    <source>
        <dbReference type="ARBA" id="ARBA00023136"/>
    </source>
</evidence>
<evidence type="ECO:0000256" key="14">
    <source>
        <dbReference type="ARBA" id="ARBA00023170"/>
    </source>
</evidence>
<keyword evidence="10" id="KW-0067">ATP-binding</keyword>
<keyword evidence="12" id="KW-0472">Membrane</keyword>
<evidence type="ECO:0000256" key="4">
    <source>
        <dbReference type="ARBA" id="ARBA00022679"/>
    </source>
</evidence>
<dbReference type="SUPFAM" id="SSF56112">
    <property type="entry name" value="Protein kinase-like (PK-like)"/>
    <property type="match status" value="1"/>
</dbReference>
<comment type="caution">
    <text evidence="21">The sequence shown here is derived from an EMBL/GenBank/DDBJ whole genome shotgun (WGS) entry which is preliminary data.</text>
</comment>
<dbReference type="FunFam" id="3.30.200.20:FF:000195">
    <property type="entry name" value="G-type lectin S-receptor-like serine/threonine-protein kinase"/>
    <property type="match status" value="1"/>
</dbReference>
<dbReference type="PROSITE" id="PS00108">
    <property type="entry name" value="PROTEIN_KINASE_ST"/>
    <property type="match status" value="1"/>
</dbReference>
<dbReference type="EMBL" id="VEPZ02001212">
    <property type="protein sequence ID" value="KAE8686674.1"/>
    <property type="molecule type" value="Genomic_DNA"/>
</dbReference>
<proteinExistence type="predicted"/>
<dbReference type="CDD" id="cd23509">
    <property type="entry name" value="Gnk2-like"/>
    <property type="match status" value="1"/>
</dbReference>
<evidence type="ECO:0000313" key="22">
    <source>
        <dbReference type="Proteomes" id="UP000436088"/>
    </source>
</evidence>
<dbReference type="AlphaFoldDB" id="A0A6A2Z3W6"/>
<comment type="catalytic activity">
    <reaction evidence="17">
        <text>L-seryl-[protein] + ATP = O-phospho-L-seryl-[protein] + ADP + H(+)</text>
        <dbReference type="Rhea" id="RHEA:17989"/>
        <dbReference type="Rhea" id="RHEA-COMP:9863"/>
        <dbReference type="Rhea" id="RHEA-COMP:11604"/>
        <dbReference type="ChEBI" id="CHEBI:15378"/>
        <dbReference type="ChEBI" id="CHEBI:29999"/>
        <dbReference type="ChEBI" id="CHEBI:30616"/>
        <dbReference type="ChEBI" id="CHEBI:83421"/>
        <dbReference type="ChEBI" id="CHEBI:456216"/>
        <dbReference type="EC" id="2.7.11.1"/>
    </reaction>
</comment>
<dbReference type="InterPro" id="IPR021820">
    <property type="entry name" value="S-locus_recpt_kinase_C"/>
</dbReference>
<dbReference type="EC" id="2.7.11.1" evidence="2"/>
<dbReference type="Gene3D" id="3.30.430.20">
    <property type="entry name" value="Gnk2 domain, C-X8-C-X2-C motif"/>
    <property type="match status" value="1"/>
</dbReference>
<keyword evidence="3" id="KW-0723">Serine/threonine-protein kinase</keyword>
<evidence type="ECO:0000313" key="21">
    <source>
        <dbReference type="EMBL" id="KAE8686674.1"/>
    </source>
</evidence>
<dbReference type="Proteomes" id="UP000436088">
    <property type="component" value="Unassembled WGS sequence"/>
</dbReference>
<evidence type="ECO:0000259" key="19">
    <source>
        <dbReference type="PROSITE" id="PS50011"/>
    </source>
</evidence>
<evidence type="ECO:0000256" key="6">
    <source>
        <dbReference type="ARBA" id="ARBA00022729"/>
    </source>
</evidence>
<feature type="region of interest" description="Disordered" evidence="18">
    <location>
        <begin position="189"/>
        <end position="212"/>
    </location>
</feature>
<keyword evidence="15" id="KW-0325">Glycoprotein</keyword>
<keyword evidence="6" id="KW-0732">Signal</keyword>
<evidence type="ECO:0000256" key="9">
    <source>
        <dbReference type="ARBA" id="ARBA00022777"/>
    </source>
</evidence>
<dbReference type="Pfam" id="PF11883">
    <property type="entry name" value="DUF3403"/>
    <property type="match status" value="1"/>
</dbReference>
<dbReference type="SMART" id="SM00220">
    <property type="entry name" value="S_TKc"/>
    <property type="match status" value="1"/>
</dbReference>
<keyword evidence="5" id="KW-0812">Transmembrane</keyword>
<dbReference type="GO" id="GO:0005524">
    <property type="term" value="F:ATP binding"/>
    <property type="evidence" value="ECO:0007669"/>
    <property type="project" value="UniProtKB-KW"/>
</dbReference>
<dbReference type="Gene3D" id="3.30.200.20">
    <property type="entry name" value="Phosphorylase Kinase, domain 1"/>
    <property type="match status" value="1"/>
</dbReference>
<evidence type="ECO:0000256" key="18">
    <source>
        <dbReference type="SAM" id="MobiDB-lite"/>
    </source>
</evidence>
<gene>
    <name evidence="21" type="ORF">F3Y22_tig00111036pilonHSYRG00037</name>
</gene>
<dbReference type="InterPro" id="IPR000719">
    <property type="entry name" value="Prot_kinase_dom"/>
</dbReference>
<comment type="subcellular location">
    <subcellularLocation>
        <location evidence="1">Membrane</location>
        <topology evidence="1">Single-pass membrane protein</topology>
    </subcellularLocation>
</comment>
<accession>A0A6A2Z3W6</accession>
<dbReference type="InterPro" id="IPR001245">
    <property type="entry name" value="Ser-Thr/Tyr_kinase_cat_dom"/>
</dbReference>
<keyword evidence="9" id="KW-0418">Kinase</keyword>
<name>A0A6A2Z3W6_HIBSY</name>
<evidence type="ECO:0000256" key="15">
    <source>
        <dbReference type="ARBA" id="ARBA00023180"/>
    </source>
</evidence>
<dbReference type="Gene3D" id="1.10.510.10">
    <property type="entry name" value="Transferase(Phosphotransferase) domain 1"/>
    <property type="match status" value="1"/>
</dbReference>
<dbReference type="FunFam" id="1.10.510.10:FF:000060">
    <property type="entry name" value="G-type lectin S-receptor-like serine/threonine-protein kinase"/>
    <property type="match status" value="1"/>
</dbReference>
<dbReference type="PROSITE" id="PS50011">
    <property type="entry name" value="PROTEIN_KINASE_DOM"/>
    <property type="match status" value="1"/>
</dbReference>
<organism evidence="21 22">
    <name type="scientific">Hibiscus syriacus</name>
    <name type="common">Rose of Sharon</name>
    <dbReference type="NCBI Taxonomy" id="106335"/>
    <lineage>
        <taxon>Eukaryota</taxon>
        <taxon>Viridiplantae</taxon>
        <taxon>Streptophyta</taxon>
        <taxon>Embryophyta</taxon>
        <taxon>Tracheophyta</taxon>
        <taxon>Spermatophyta</taxon>
        <taxon>Magnoliopsida</taxon>
        <taxon>eudicotyledons</taxon>
        <taxon>Gunneridae</taxon>
        <taxon>Pentapetalae</taxon>
        <taxon>rosids</taxon>
        <taxon>malvids</taxon>
        <taxon>Malvales</taxon>
        <taxon>Malvaceae</taxon>
        <taxon>Malvoideae</taxon>
        <taxon>Hibiscus</taxon>
    </lineage>
</organism>
<evidence type="ECO:0000256" key="7">
    <source>
        <dbReference type="ARBA" id="ARBA00022737"/>
    </source>
</evidence>
<dbReference type="Pfam" id="PF01657">
    <property type="entry name" value="Stress-antifung"/>
    <property type="match status" value="1"/>
</dbReference>
<dbReference type="GO" id="GO:0004674">
    <property type="term" value="F:protein serine/threonine kinase activity"/>
    <property type="evidence" value="ECO:0007669"/>
    <property type="project" value="UniProtKB-KW"/>
</dbReference>
<dbReference type="InterPro" id="IPR038408">
    <property type="entry name" value="GNK2_sf"/>
</dbReference>
<comment type="catalytic activity">
    <reaction evidence="16">
        <text>L-threonyl-[protein] + ATP = O-phospho-L-threonyl-[protein] + ADP + H(+)</text>
        <dbReference type="Rhea" id="RHEA:46608"/>
        <dbReference type="Rhea" id="RHEA-COMP:11060"/>
        <dbReference type="Rhea" id="RHEA-COMP:11605"/>
        <dbReference type="ChEBI" id="CHEBI:15378"/>
        <dbReference type="ChEBI" id="CHEBI:30013"/>
        <dbReference type="ChEBI" id="CHEBI:30616"/>
        <dbReference type="ChEBI" id="CHEBI:61977"/>
        <dbReference type="ChEBI" id="CHEBI:456216"/>
        <dbReference type="EC" id="2.7.11.1"/>
    </reaction>
</comment>
<evidence type="ECO:0000259" key="20">
    <source>
        <dbReference type="PROSITE" id="PS51473"/>
    </source>
</evidence>
<evidence type="ECO:0000256" key="16">
    <source>
        <dbReference type="ARBA" id="ARBA00047899"/>
    </source>
</evidence>
<protein>
    <recommendedName>
        <fullName evidence="2">non-specific serine/threonine protein kinase</fullName>
        <ecNumber evidence="2">2.7.11.1</ecNumber>
    </recommendedName>
</protein>
<evidence type="ECO:0000256" key="11">
    <source>
        <dbReference type="ARBA" id="ARBA00022989"/>
    </source>
</evidence>
<evidence type="ECO:0000256" key="3">
    <source>
        <dbReference type="ARBA" id="ARBA00022527"/>
    </source>
</evidence>
<keyword evidence="4" id="KW-0808">Transferase</keyword>